<evidence type="ECO:0000256" key="8">
    <source>
        <dbReference type="PROSITE-ProRule" id="PRU01373"/>
    </source>
</evidence>
<dbReference type="Pfam" id="PF13432">
    <property type="entry name" value="TPR_16"/>
    <property type="match status" value="1"/>
</dbReference>
<protein>
    <submittedName>
        <fullName evidence="12">Beta-barrel assembly-enhancing protease</fullName>
        <ecNumber evidence="12">3.4.-.-</ecNumber>
    </submittedName>
</protein>
<feature type="chain" id="PRO_5025456728" evidence="10">
    <location>
        <begin position="36"/>
        <end position="862"/>
    </location>
</feature>
<dbReference type="GO" id="GO:0009252">
    <property type="term" value="P:peptidoglycan biosynthetic process"/>
    <property type="evidence" value="ECO:0007669"/>
    <property type="project" value="UniProtKB-UniPathway"/>
</dbReference>
<dbReference type="EC" id="3.4.-.-" evidence="12"/>
<dbReference type="EMBL" id="LR743507">
    <property type="protein sequence ID" value="CAA2108401.1"/>
    <property type="molecule type" value="Genomic_DNA"/>
</dbReference>
<proteinExistence type="inferred from homology"/>
<dbReference type="InterPro" id="IPR011990">
    <property type="entry name" value="TPR-like_helical_dom_sf"/>
</dbReference>
<dbReference type="PROSITE" id="PS50005">
    <property type="entry name" value="TPR"/>
    <property type="match status" value="1"/>
</dbReference>
<reference evidence="12" key="1">
    <citation type="submission" date="2019-12" db="EMBL/GenBank/DDBJ databases">
        <authorList>
            <person name="Cremers G."/>
        </authorList>
    </citation>
    <scope>NUCLEOTIDE SEQUENCE</scope>
    <source>
        <strain evidence="12">Vvax</strain>
    </source>
</reference>
<accession>A0A679JCH5</accession>
<evidence type="ECO:0000256" key="7">
    <source>
        <dbReference type="PROSITE-ProRule" id="PRU00339"/>
    </source>
</evidence>
<dbReference type="SMART" id="SM00028">
    <property type="entry name" value="TPR"/>
    <property type="match status" value="3"/>
</dbReference>
<evidence type="ECO:0000256" key="3">
    <source>
        <dbReference type="ARBA" id="ARBA00022679"/>
    </source>
</evidence>
<evidence type="ECO:0000256" key="1">
    <source>
        <dbReference type="ARBA" id="ARBA00004752"/>
    </source>
</evidence>
<keyword evidence="4 8" id="KW-0133">Cell shape</keyword>
<dbReference type="GO" id="GO:0008360">
    <property type="term" value="P:regulation of cell shape"/>
    <property type="evidence" value="ECO:0007669"/>
    <property type="project" value="UniProtKB-UniRule"/>
</dbReference>
<dbReference type="GO" id="GO:0071555">
    <property type="term" value="P:cell wall organization"/>
    <property type="evidence" value="ECO:0007669"/>
    <property type="project" value="UniProtKB-UniRule"/>
</dbReference>
<feature type="compositionally biased region" description="Low complexity" evidence="9">
    <location>
        <begin position="471"/>
        <end position="489"/>
    </location>
</feature>
<dbReference type="Pfam" id="PF13414">
    <property type="entry name" value="TPR_11"/>
    <property type="match status" value="1"/>
</dbReference>
<feature type="compositionally biased region" description="Basic and acidic residues" evidence="9">
    <location>
        <begin position="317"/>
        <end position="348"/>
    </location>
</feature>
<dbReference type="Gene3D" id="2.40.440.10">
    <property type="entry name" value="L,D-transpeptidase catalytic domain-like"/>
    <property type="match status" value="1"/>
</dbReference>
<dbReference type="UniPathway" id="UPA00219"/>
<dbReference type="PROSITE" id="PS52029">
    <property type="entry name" value="LD_TPASE"/>
    <property type="match status" value="1"/>
</dbReference>
<evidence type="ECO:0000313" key="12">
    <source>
        <dbReference type="EMBL" id="CAA2108401.1"/>
    </source>
</evidence>
<name>A0A679JCH5_VARPD</name>
<comment type="pathway">
    <text evidence="1 8">Cell wall biogenesis; peptidoglycan biosynthesis.</text>
</comment>
<feature type="compositionally biased region" description="Low complexity" evidence="9">
    <location>
        <begin position="447"/>
        <end position="457"/>
    </location>
</feature>
<keyword evidence="12" id="KW-0645">Protease</keyword>
<evidence type="ECO:0000256" key="5">
    <source>
        <dbReference type="ARBA" id="ARBA00022984"/>
    </source>
</evidence>
<feature type="region of interest" description="Disordered" evidence="9">
    <location>
        <begin position="279"/>
        <end position="354"/>
    </location>
</feature>
<feature type="region of interest" description="Disordered" evidence="9">
    <location>
        <begin position="419"/>
        <end position="492"/>
    </location>
</feature>
<evidence type="ECO:0000256" key="9">
    <source>
        <dbReference type="SAM" id="MobiDB-lite"/>
    </source>
</evidence>
<feature type="active site" description="Nucleophile" evidence="8">
    <location>
        <position position="712"/>
    </location>
</feature>
<dbReference type="Pfam" id="PF03734">
    <property type="entry name" value="YkuD"/>
    <property type="match status" value="1"/>
</dbReference>
<sequence>MPKSPWPRARFSLSPTVRALFLAAAACGVALPALAALEHEEVDKLMQAGKLDEAMTKADAFLKDKPRDPQMRFLKGVIQLDTGKRNEAIAAFTQLTQDAPELPEPYNNLAVIYASQNQFDKARTALESAIRTNPSYATAQENLGDVYARLASQAYSKALQLDQGNTAVQPKLAVIRTLFNPTPQGGKPATLVAAASAPAPAPAPVAKAPAPPRARSPASGTCACTREGRGGACAGGRGTEGPRGRSACALAGSRTGLCPCSEQHRVQCRDRIRRARLGCGLGQPGHGPLSRGLRQRLQPRRRPEPQELGAGPPCAHRRQEQHQREHREPGDQGGRRFRHREIPPDLPRRQPQHIEPQDAGNAALRHPMAHSQGKRRRLVADIVRPVRLQTPPFRPCSAPLLAALVTASALVLAAVPGAARASNTGHKPAAPAKNGNAAKARPLAGKPSASHASAAPARQGKPQTQARGRKGAAPEAKTAAARPARRAGAPIQEASNAEARLIAVYEMFGRGQTRPALAKARDLVRDHPNFQLAQLVYGDLLAAQVPPTNALPDTASIAKMRGNPAMAELHEESKRRLQALRDRPPANAVPSQFLALSTRSRYAIAVDASRSRLYLFENSDKGLKLAADYYISVGKSGTDKLTEGDARTPLGVYYITSSLDPKSLKDFYGAGALPINYPNPYDVRRGRTGGGIWLHGTPPQQFARAPLASDGCVVMANPDLKQLLRKVQIGATPVVTARSLQWITQPQADKEAQTFSSAINGWKDMRAAGNELQLKKFYLPDFQRVSKKSTDGISAVEDEIKYAQGKRVQFKDLSYLHWRDSDDTMVVTFGEVFEGEKSGRSRRQYWLRQGSEWKLFHEEILG</sequence>
<keyword evidence="3" id="KW-0808">Transferase</keyword>
<evidence type="ECO:0000256" key="10">
    <source>
        <dbReference type="SAM" id="SignalP"/>
    </source>
</evidence>
<dbReference type="InterPro" id="IPR019734">
    <property type="entry name" value="TPR_rpt"/>
</dbReference>
<dbReference type="InterPro" id="IPR038063">
    <property type="entry name" value="Transpep_catalytic_dom"/>
</dbReference>
<organism evidence="12">
    <name type="scientific">Variovorax paradoxus</name>
    <dbReference type="NCBI Taxonomy" id="34073"/>
    <lineage>
        <taxon>Bacteria</taxon>
        <taxon>Pseudomonadati</taxon>
        <taxon>Pseudomonadota</taxon>
        <taxon>Betaproteobacteria</taxon>
        <taxon>Burkholderiales</taxon>
        <taxon>Comamonadaceae</taxon>
        <taxon>Variovorax</taxon>
    </lineage>
</organism>
<dbReference type="AlphaFoldDB" id="A0A679JCH5"/>
<comment type="similarity">
    <text evidence="2">Belongs to the YkuD family.</text>
</comment>
<feature type="repeat" description="TPR" evidence="7">
    <location>
        <begin position="103"/>
        <end position="136"/>
    </location>
</feature>
<keyword evidence="12" id="KW-0378">Hydrolase</keyword>
<feature type="compositionally biased region" description="Low complexity" evidence="9">
    <location>
        <begin position="427"/>
        <end position="440"/>
    </location>
</feature>
<dbReference type="GO" id="GO:0004180">
    <property type="term" value="F:carboxypeptidase activity"/>
    <property type="evidence" value="ECO:0007669"/>
    <property type="project" value="UniProtKB-ARBA"/>
</dbReference>
<evidence type="ECO:0000256" key="6">
    <source>
        <dbReference type="ARBA" id="ARBA00023316"/>
    </source>
</evidence>
<dbReference type="GO" id="GO:0016740">
    <property type="term" value="F:transferase activity"/>
    <property type="evidence" value="ECO:0007669"/>
    <property type="project" value="UniProtKB-KW"/>
</dbReference>
<dbReference type="SUPFAM" id="SSF48452">
    <property type="entry name" value="TPR-like"/>
    <property type="match status" value="1"/>
</dbReference>
<feature type="domain" description="L,D-TPase catalytic" evidence="11">
    <location>
        <begin position="602"/>
        <end position="737"/>
    </location>
</feature>
<dbReference type="InterPro" id="IPR005490">
    <property type="entry name" value="LD_TPept_cat_dom"/>
</dbReference>
<dbReference type="SUPFAM" id="SSF141523">
    <property type="entry name" value="L,D-transpeptidase catalytic domain-like"/>
    <property type="match status" value="1"/>
</dbReference>
<keyword evidence="7" id="KW-0802">TPR repeat</keyword>
<evidence type="ECO:0000256" key="4">
    <source>
        <dbReference type="ARBA" id="ARBA00022960"/>
    </source>
</evidence>
<dbReference type="GO" id="GO:0006508">
    <property type="term" value="P:proteolysis"/>
    <property type="evidence" value="ECO:0007669"/>
    <property type="project" value="UniProtKB-KW"/>
</dbReference>
<dbReference type="CDD" id="cd16913">
    <property type="entry name" value="YkuD_like"/>
    <property type="match status" value="1"/>
</dbReference>
<dbReference type="PANTHER" id="PTHR36699">
    <property type="entry name" value="LD-TRANSPEPTIDASE"/>
    <property type="match status" value="1"/>
</dbReference>
<feature type="signal peptide" evidence="10">
    <location>
        <begin position="1"/>
        <end position="35"/>
    </location>
</feature>
<evidence type="ECO:0000256" key="2">
    <source>
        <dbReference type="ARBA" id="ARBA00005992"/>
    </source>
</evidence>
<dbReference type="PANTHER" id="PTHR36699:SF1">
    <property type="entry name" value="L,D-TRANSPEPTIDASE YAFK-RELATED"/>
    <property type="match status" value="1"/>
</dbReference>
<dbReference type="Gene3D" id="1.25.40.10">
    <property type="entry name" value="Tetratricopeptide repeat domain"/>
    <property type="match status" value="1"/>
</dbReference>
<keyword evidence="5 8" id="KW-0573">Peptidoglycan synthesis</keyword>
<gene>
    <name evidence="12" type="primary">bepA_5</name>
    <name evidence="12" type="ORF">VVAX_04913</name>
</gene>
<evidence type="ECO:0000259" key="11">
    <source>
        <dbReference type="PROSITE" id="PS52029"/>
    </source>
</evidence>
<feature type="active site" description="Proton donor/acceptor" evidence="8">
    <location>
        <position position="695"/>
    </location>
</feature>
<keyword evidence="10" id="KW-0732">Signal</keyword>
<keyword evidence="6 8" id="KW-0961">Cell wall biogenesis/degradation</keyword>